<organism evidence="2 3">
    <name type="scientific">Trifolium medium</name>
    <dbReference type="NCBI Taxonomy" id="97028"/>
    <lineage>
        <taxon>Eukaryota</taxon>
        <taxon>Viridiplantae</taxon>
        <taxon>Streptophyta</taxon>
        <taxon>Embryophyta</taxon>
        <taxon>Tracheophyta</taxon>
        <taxon>Spermatophyta</taxon>
        <taxon>Magnoliopsida</taxon>
        <taxon>eudicotyledons</taxon>
        <taxon>Gunneridae</taxon>
        <taxon>Pentapetalae</taxon>
        <taxon>rosids</taxon>
        <taxon>fabids</taxon>
        <taxon>Fabales</taxon>
        <taxon>Fabaceae</taxon>
        <taxon>Papilionoideae</taxon>
        <taxon>50 kb inversion clade</taxon>
        <taxon>NPAAA clade</taxon>
        <taxon>Hologalegina</taxon>
        <taxon>IRL clade</taxon>
        <taxon>Trifolieae</taxon>
        <taxon>Trifolium</taxon>
    </lineage>
</organism>
<proteinExistence type="predicted"/>
<feature type="region of interest" description="Disordered" evidence="1">
    <location>
        <begin position="1"/>
        <end position="52"/>
    </location>
</feature>
<dbReference type="AlphaFoldDB" id="A0A392VUF5"/>
<protein>
    <submittedName>
        <fullName evidence="2">Uncharacterized protein</fullName>
    </submittedName>
</protein>
<dbReference type="EMBL" id="LXQA011249120">
    <property type="protein sequence ID" value="MCI90601.1"/>
    <property type="molecule type" value="Genomic_DNA"/>
</dbReference>
<name>A0A392VUF5_9FABA</name>
<feature type="compositionally biased region" description="Polar residues" evidence="1">
    <location>
        <begin position="10"/>
        <end position="21"/>
    </location>
</feature>
<keyword evidence="3" id="KW-1185">Reference proteome</keyword>
<evidence type="ECO:0000313" key="3">
    <source>
        <dbReference type="Proteomes" id="UP000265520"/>
    </source>
</evidence>
<feature type="non-terminal residue" evidence="2">
    <location>
        <position position="52"/>
    </location>
</feature>
<evidence type="ECO:0000313" key="2">
    <source>
        <dbReference type="EMBL" id="MCI90601.1"/>
    </source>
</evidence>
<feature type="compositionally biased region" description="Polar residues" evidence="1">
    <location>
        <begin position="36"/>
        <end position="52"/>
    </location>
</feature>
<sequence>MYDCYKRAYDNQNSSRNSASSVVEADSHVQTAAGAETTSQLARENAFQNHLK</sequence>
<comment type="caution">
    <text evidence="2">The sequence shown here is derived from an EMBL/GenBank/DDBJ whole genome shotgun (WGS) entry which is preliminary data.</text>
</comment>
<dbReference type="Proteomes" id="UP000265520">
    <property type="component" value="Unassembled WGS sequence"/>
</dbReference>
<accession>A0A392VUF5</accession>
<reference evidence="2 3" key="1">
    <citation type="journal article" date="2018" name="Front. Plant Sci.">
        <title>Red Clover (Trifolium pratense) and Zigzag Clover (T. medium) - A Picture of Genomic Similarities and Differences.</title>
        <authorList>
            <person name="Dluhosova J."/>
            <person name="Istvanek J."/>
            <person name="Nedelnik J."/>
            <person name="Repkova J."/>
        </authorList>
    </citation>
    <scope>NUCLEOTIDE SEQUENCE [LARGE SCALE GENOMIC DNA]</scope>
    <source>
        <strain evidence="3">cv. 10/8</strain>
        <tissue evidence="2">Leaf</tissue>
    </source>
</reference>
<evidence type="ECO:0000256" key="1">
    <source>
        <dbReference type="SAM" id="MobiDB-lite"/>
    </source>
</evidence>